<accession>A0A024U1X6</accession>
<organism evidence="2">
    <name type="scientific">Aphanomyces invadans</name>
    <dbReference type="NCBI Taxonomy" id="157072"/>
    <lineage>
        <taxon>Eukaryota</taxon>
        <taxon>Sar</taxon>
        <taxon>Stramenopiles</taxon>
        <taxon>Oomycota</taxon>
        <taxon>Saprolegniomycetes</taxon>
        <taxon>Saprolegniales</taxon>
        <taxon>Verrucalvaceae</taxon>
        <taxon>Aphanomyces</taxon>
    </lineage>
</organism>
<dbReference type="AlphaFoldDB" id="A0A024U1X6"/>
<evidence type="ECO:0000256" key="1">
    <source>
        <dbReference type="SAM" id="MobiDB-lite"/>
    </source>
</evidence>
<reference evidence="2" key="1">
    <citation type="submission" date="2013-12" db="EMBL/GenBank/DDBJ databases">
        <title>The Genome Sequence of Aphanomyces invadans NJM9701.</title>
        <authorList>
            <consortium name="The Broad Institute Genomics Platform"/>
            <person name="Russ C."/>
            <person name="Tyler B."/>
            <person name="van West P."/>
            <person name="Dieguez-Uribeondo J."/>
            <person name="Young S.K."/>
            <person name="Zeng Q."/>
            <person name="Gargeya S."/>
            <person name="Fitzgerald M."/>
            <person name="Abouelleil A."/>
            <person name="Alvarado L."/>
            <person name="Chapman S.B."/>
            <person name="Gainer-Dewar J."/>
            <person name="Goldberg J."/>
            <person name="Griggs A."/>
            <person name="Gujja S."/>
            <person name="Hansen M."/>
            <person name="Howarth C."/>
            <person name="Imamovic A."/>
            <person name="Ireland A."/>
            <person name="Larimer J."/>
            <person name="McCowan C."/>
            <person name="Murphy C."/>
            <person name="Pearson M."/>
            <person name="Poon T.W."/>
            <person name="Priest M."/>
            <person name="Roberts A."/>
            <person name="Saif S."/>
            <person name="Shea T."/>
            <person name="Sykes S."/>
            <person name="Wortman J."/>
            <person name="Nusbaum C."/>
            <person name="Birren B."/>
        </authorList>
    </citation>
    <scope>NUCLEOTIDE SEQUENCE [LARGE SCALE GENOMIC DNA]</scope>
    <source>
        <strain evidence="2">NJM9701</strain>
    </source>
</reference>
<sequence length="317" mass="35229">MGNCSGRDVEAVEARAVGARGPDVRTIRPVGTVNTPQRSQRRRSKLTASFTESLQRQKHKPALERSNSMRQKTHRFSLNFMPRQESDIPIAEDELAPRHSLDRKKVPRTPDTEYYRSDTDEISIDIDLILGNDVDSPGVIHARWGEPAVDPDEEEVCMDYQANPFKVGFCINCQKQHEFTATGEVKPTKEYKRISTFNVWQLQMPANPNISTAPEAMIGVGRKNISYSQRNLRLSTLSDGGRESDIDLAEILKQRRDILLQLELVKQQQHKASSSAPILTAKAVAKSIPMSTAASAPKAVAAAKAVPASSPNDDSWL</sequence>
<feature type="region of interest" description="Disordered" evidence="1">
    <location>
        <begin position="17"/>
        <end position="70"/>
    </location>
</feature>
<dbReference type="GeneID" id="20085322"/>
<dbReference type="OrthoDB" id="72246at2759"/>
<protein>
    <submittedName>
        <fullName evidence="2">Uncharacterized protein</fullName>
    </submittedName>
</protein>
<proteinExistence type="predicted"/>
<dbReference type="eggNOG" id="ENOG502S06B">
    <property type="taxonomic scope" value="Eukaryota"/>
</dbReference>
<dbReference type="EMBL" id="KI913967">
    <property type="protein sequence ID" value="ETV99622.1"/>
    <property type="molecule type" value="Genomic_DNA"/>
</dbReference>
<evidence type="ECO:0000313" key="2">
    <source>
        <dbReference type="EMBL" id="ETV99622.1"/>
    </source>
</evidence>
<dbReference type="RefSeq" id="XP_008872178.1">
    <property type="nucleotide sequence ID" value="XM_008873956.1"/>
</dbReference>
<name>A0A024U1X6_9STRA</name>
<dbReference type="VEuPathDB" id="FungiDB:H310_08272"/>
<gene>
    <name evidence="2" type="ORF">H310_08272</name>
</gene>